<protein>
    <submittedName>
        <fullName evidence="1">Uncharacterized protein</fullName>
    </submittedName>
</protein>
<gene>
    <name evidence="1" type="ORF">S06H3_67136</name>
</gene>
<evidence type="ECO:0000313" key="1">
    <source>
        <dbReference type="EMBL" id="GAI64420.1"/>
    </source>
</evidence>
<dbReference type="AlphaFoldDB" id="X1RMN0"/>
<dbReference type="EMBL" id="BARV01046267">
    <property type="protein sequence ID" value="GAI64420.1"/>
    <property type="molecule type" value="Genomic_DNA"/>
</dbReference>
<name>X1RMN0_9ZZZZ</name>
<proteinExistence type="predicted"/>
<accession>X1RMN0</accession>
<comment type="caution">
    <text evidence="1">The sequence shown here is derived from an EMBL/GenBank/DDBJ whole genome shotgun (WGS) entry which is preliminary data.</text>
</comment>
<sequence>EPARLQQVLAEGAVVAEAQGLIDYWSKRNIAG</sequence>
<feature type="non-terminal residue" evidence="1">
    <location>
        <position position="1"/>
    </location>
</feature>
<reference evidence="1" key="1">
    <citation type="journal article" date="2014" name="Front. Microbiol.">
        <title>High frequency of phylogenetically diverse reductive dehalogenase-homologous genes in deep subseafloor sedimentary metagenomes.</title>
        <authorList>
            <person name="Kawai M."/>
            <person name="Futagami T."/>
            <person name="Toyoda A."/>
            <person name="Takaki Y."/>
            <person name="Nishi S."/>
            <person name="Hori S."/>
            <person name="Arai W."/>
            <person name="Tsubouchi T."/>
            <person name="Morono Y."/>
            <person name="Uchiyama I."/>
            <person name="Ito T."/>
            <person name="Fujiyama A."/>
            <person name="Inagaki F."/>
            <person name="Takami H."/>
        </authorList>
    </citation>
    <scope>NUCLEOTIDE SEQUENCE</scope>
    <source>
        <strain evidence="1">Expedition CK06-06</strain>
    </source>
</reference>
<organism evidence="1">
    <name type="scientific">marine sediment metagenome</name>
    <dbReference type="NCBI Taxonomy" id="412755"/>
    <lineage>
        <taxon>unclassified sequences</taxon>
        <taxon>metagenomes</taxon>
        <taxon>ecological metagenomes</taxon>
    </lineage>
</organism>
<feature type="non-terminal residue" evidence="1">
    <location>
        <position position="32"/>
    </location>
</feature>